<dbReference type="Pfam" id="PF22842">
    <property type="entry name" value="Pel9A-like_beta_helix"/>
    <property type="match status" value="1"/>
</dbReference>
<dbReference type="PANTHER" id="PTHR40088:SF1">
    <property type="entry name" value="PECTATE LYASE PEL9"/>
    <property type="match status" value="1"/>
</dbReference>
<dbReference type="InterPro" id="IPR012334">
    <property type="entry name" value="Pectin_lyas_fold"/>
</dbReference>
<name>A0ABV2CN92_9RHOO</name>
<gene>
    <name evidence="14" type="ORF">ABVT11_03980</name>
</gene>
<dbReference type="SUPFAM" id="SSF51126">
    <property type="entry name" value="Pectin lyase-like"/>
    <property type="match status" value="1"/>
</dbReference>
<keyword evidence="5 10" id="KW-0732">Signal</keyword>
<evidence type="ECO:0000259" key="12">
    <source>
        <dbReference type="Pfam" id="PF25849"/>
    </source>
</evidence>
<dbReference type="Pfam" id="PF25849">
    <property type="entry name" value="PelX_N"/>
    <property type="match status" value="1"/>
</dbReference>
<feature type="domain" description="Pectate disaccharide-lyase-like central Ig-like" evidence="13">
    <location>
        <begin position="321"/>
        <end position="398"/>
    </location>
</feature>
<evidence type="ECO:0000256" key="9">
    <source>
        <dbReference type="SAM" id="MobiDB-lite"/>
    </source>
</evidence>
<dbReference type="InterPro" id="IPR011050">
    <property type="entry name" value="Pectin_lyase_fold/virulence"/>
</dbReference>
<comment type="similarity">
    <text evidence="8">Belongs to the polysaccharide lyase 9 family.</text>
</comment>
<feature type="domain" description="Pel9A-like right handed beta-helix region" evidence="11">
    <location>
        <begin position="503"/>
        <end position="676"/>
    </location>
</feature>
<accession>A0ABV2CN92</accession>
<dbReference type="PANTHER" id="PTHR40088">
    <property type="entry name" value="PECTATE LYASE (EUROFUNG)"/>
    <property type="match status" value="1"/>
</dbReference>
<feature type="region of interest" description="Disordered" evidence="9">
    <location>
        <begin position="77"/>
        <end position="98"/>
    </location>
</feature>
<evidence type="ECO:0000256" key="4">
    <source>
        <dbReference type="ARBA" id="ARBA00022723"/>
    </source>
</evidence>
<evidence type="ECO:0000256" key="5">
    <source>
        <dbReference type="ARBA" id="ARBA00022729"/>
    </source>
</evidence>
<feature type="chain" id="PRO_5047222415" evidence="10">
    <location>
        <begin position="19"/>
        <end position="745"/>
    </location>
</feature>
<evidence type="ECO:0000256" key="2">
    <source>
        <dbReference type="ARBA" id="ARBA00004613"/>
    </source>
</evidence>
<sequence length="745" mass="78892">MSKQLPLILLASSLAACAGVGSSVQPDQVRSPCDADTLMDGSTWCAIAFGQSTDLNYSSTILPAKVGVNNVWREGSATPLGREESSGPDGSFSIESRGGKIANTHDGLTFFYTRLPTNRNFVLEADVKVEQFGPELLVNGKLATTNGQESAGLMVRDTIGAPRREPLQAGYEEFPAASNMVANAIMQNTKNNEGRFLLQTIYRDGVNHRWGDAGAIIPKVDFIDGSAGLKTPDTVHMSLERTNEGFIVGYAAADGSKARRMKVAGANANIVQSVDAGSMYVGFYASRNARITVSNIRLTQSAAQTVAAPKFVAPAEALRFEVASPSRTAGNIYRLQARASRDGVISVLQDGQPVATSQPLKAGELFSQPMRINAASSRFDLSFSQADGKETSTGTLTVSRVRVADPANVYASPKGFASGDGSSARPLDLASALESVAPGGTLHLLPGSYGATTMGIALSGSPDAPKRLVAEGAAVFTGKFAMDASYWHFSGIEVSGAQFRVSGSHNVFERMNTHGNIDTGFQITALGDERALWPSYNQVLNSISHDNRDPSAINADGFAAKLGVGPGNLFRGCISYDNADDGWDLFNKIEDGPNEPVTIESSYAFRNGNNGFKLGGEGQPVAHVIRNSVAFHNQLDGFTDNFNPGALTVTGNTAFDNVRFNYIFRPSPYGGPETQGSFSDNLSLRSDYTGKYDDAIVGRIGDGNAFITGGLSSASAEQFVSIRVPAQIGRKADGSPDAGGFLQRR</sequence>
<comment type="caution">
    <text evidence="14">The sequence shown here is derived from an EMBL/GenBank/DDBJ whole genome shotgun (WGS) entry which is preliminary data.</text>
</comment>
<dbReference type="InterPro" id="IPR058953">
    <property type="entry name" value="PelX-like_N"/>
</dbReference>
<dbReference type="Pfam" id="PF25850">
    <property type="entry name" value="PelX_Ig"/>
    <property type="match status" value="1"/>
</dbReference>
<keyword evidence="3" id="KW-0964">Secreted</keyword>
<proteinExistence type="inferred from homology"/>
<keyword evidence="15" id="KW-1185">Reference proteome</keyword>
<comment type="cofactor">
    <cofactor evidence="1">
        <name>Ca(2+)</name>
        <dbReference type="ChEBI" id="CHEBI:29108"/>
    </cofactor>
</comment>
<dbReference type="PROSITE" id="PS51257">
    <property type="entry name" value="PROKAR_LIPOPROTEIN"/>
    <property type="match status" value="1"/>
</dbReference>
<dbReference type="RefSeq" id="WP_345924027.1">
    <property type="nucleotide sequence ID" value="NZ_JBDIVF010000001.1"/>
</dbReference>
<organism evidence="14 15">
    <name type="scientific">Uliginosibacterium paludis</name>
    <dbReference type="NCBI Taxonomy" id="1615952"/>
    <lineage>
        <taxon>Bacteria</taxon>
        <taxon>Pseudomonadati</taxon>
        <taxon>Pseudomonadota</taxon>
        <taxon>Betaproteobacteria</taxon>
        <taxon>Rhodocyclales</taxon>
        <taxon>Zoogloeaceae</taxon>
        <taxon>Uliginosibacterium</taxon>
    </lineage>
</organism>
<comment type="subcellular location">
    <subcellularLocation>
        <location evidence="2">Secreted</location>
    </subcellularLocation>
</comment>
<feature type="domain" description="Pectate disaccharide-lyase-like N-terminal" evidence="12">
    <location>
        <begin position="46"/>
        <end position="302"/>
    </location>
</feature>
<evidence type="ECO:0000259" key="13">
    <source>
        <dbReference type="Pfam" id="PF25850"/>
    </source>
</evidence>
<evidence type="ECO:0000256" key="1">
    <source>
        <dbReference type="ARBA" id="ARBA00001913"/>
    </source>
</evidence>
<evidence type="ECO:0000256" key="10">
    <source>
        <dbReference type="SAM" id="SignalP"/>
    </source>
</evidence>
<dbReference type="EMBL" id="JBEWLZ010000002">
    <property type="protein sequence ID" value="MET1488972.1"/>
    <property type="molecule type" value="Genomic_DNA"/>
</dbReference>
<evidence type="ECO:0000256" key="6">
    <source>
        <dbReference type="ARBA" id="ARBA00022837"/>
    </source>
</evidence>
<evidence type="ECO:0000313" key="15">
    <source>
        <dbReference type="Proteomes" id="UP001548590"/>
    </source>
</evidence>
<evidence type="ECO:0000256" key="3">
    <source>
        <dbReference type="ARBA" id="ARBA00022525"/>
    </source>
</evidence>
<evidence type="ECO:0000259" key="11">
    <source>
        <dbReference type="Pfam" id="PF22842"/>
    </source>
</evidence>
<keyword evidence="4" id="KW-0479">Metal-binding</keyword>
<evidence type="ECO:0000313" key="14">
    <source>
        <dbReference type="EMBL" id="MET1488972.1"/>
    </source>
</evidence>
<reference evidence="14 15" key="1">
    <citation type="submission" date="2024-07" db="EMBL/GenBank/DDBJ databases">
        <title>Uliginosibacterium paludis KCTC:42655.</title>
        <authorList>
            <person name="Kim M.K."/>
        </authorList>
    </citation>
    <scope>NUCLEOTIDE SEQUENCE [LARGE SCALE GENOMIC DNA]</scope>
    <source>
        <strain evidence="14 15">KCTC 42655</strain>
    </source>
</reference>
<evidence type="ECO:0000256" key="7">
    <source>
        <dbReference type="ARBA" id="ARBA00023239"/>
    </source>
</evidence>
<feature type="signal peptide" evidence="10">
    <location>
        <begin position="1"/>
        <end position="18"/>
    </location>
</feature>
<evidence type="ECO:0000256" key="8">
    <source>
        <dbReference type="ARBA" id="ARBA00038263"/>
    </source>
</evidence>
<dbReference type="InterPro" id="IPR053868">
    <property type="entry name" value="Pel9A-like_beta_helix"/>
</dbReference>
<protein>
    <submittedName>
        <fullName evidence="14">Right-handed parallel beta-helix repeat-containing protein</fullName>
    </submittedName>
</protein>
<dbReference type="Gene3D" id="2.160.20.10">
    <property type="entry name" value="Single-stranded right-handed beta-helix, Pectin lyase-like"/>
    <property type="match status" value="1"/>
</dbReference>
<dbReference type="Proteomes" id="UP001548590">
    <property type="component" value="Unassembled WGS sequence"/>
</dbReference>
<keyword evidence="6" id="KW-0106">Calcium</keyword>
<keyword evidence="7" id="KW-0456">Lyase</keyword>
<dbReference type="InterPro" id="IPR052052">
    <property type="entry name" value="Polysaccharide_Lyase_9"/>
</dbReference>
<dbReference type="InterPro" id="IPR058863">
    <property type="entry name" value="PelX-like_Ig"/>
</dbReference>